<evidence type="ECO:0000313" key="2">
    <source>
        <dbReference type="EMBL" id="MFC7387603.1"/>
    </source>
</evidence>
<proteinExistence type="predicted"/>
<dbReference type="RefSeq" id="WP_380831380.1">
    <property type="nucleotide sequence ID" value="NZ_JBHTCG010000041.1"/>
</dbReference>
<gene>
    <name evidence="2" type="ORF">ACFQSB_35735</name>
</gene>
<comment type="caution">
    <text evidence="2">The sequence shown here is derived from an EMBL/GenBank/DDBJ whole genome shotgun (WGS) entry which is preliminary data.</text>
</comment>
<dbReference type="EMBL" id="JBHTCG010000041">
    <property type="protein sequence ID" value="MFC7387603.1"/>
    <property type="molecule type" value="Genomic_DNA"/>
</dbReference>
<evidence type="ECO:0000313" key="3">
    <source>
        <dbReference type="Proteomes" id="UP001596496"/>
    </source>
</evidence>
<sequence>MTADASVEEVLRHLRGKGVTQGWDVVCALSAHKVNELFQRQFVQDLVSGDHLPPISGTVPIIDDYAVEFADVVLGHPLIAFDPARDPQAARLTIPVVSGIARTVLTAGGAAKVVSTQWITGAQGYTITGTVPLGKVKGEVEHQTHVSLRIGDGKDFFADLGVPGAAGTLLGAYFLRLLADPGAGYGRYALGTLDYTPNATDLTPAGDFELATQRDQADPADPGRLLLFVPTAYNPKGGTQTSLPLADVVPTGMDTTLLVSGRVLFGGILRDLVAGVVGAGNVGADGDASDAWSLTVTGGSISVPVRYTSEYGTVQAGWCGKRQDVYVTLKDIAFRSSGGALTGTWSHDWQQAWSVEADLPALPTICDEGQVTMTVELDTTYRPGVDPVTAEITFTSSGGVGVSFPAPDGSFFTKIDPFQDEQARQLTCDLIAKEIVYQLSGLFGFTVPHIGAFAVTNLLFPGRQTARLLSAHVPGDLVAFGTLDAPGFAVSPPLSAVTTAETVRLAADRPVTWSVPRGGGRIGADGVYTPPAGLSRPKVVVVTATARDPITAEGDDADGEVVRDAAGKGFATARRAYAAVVVTPAQVTVAPIISVFEARDQARAFTARLPGSAEKATWSISPAVGTVDDTGHYTPPAKLDRPVAVTLTARIGKESGSARIVVFPAAPVAVQVTPYAPAPLGPGAARSFTAALGGDPVRAEWSVLPEVGRIDQDGRYTAPDTVPAPCAVLVVARDPRTPALGGTAVVLLTPDGDDTGAVIRPAPAQLPNRRSDDLS</sequence>
<name>A0ABW2PED3_9ACTN</name>
<organism evidence="2 3">
    <name type="scientific">Sphaerisporangium rhizosphaerae</name>
    <dbReference type="NCBI Taxonomy" id="2269375"/>
    <lineage>
        <taxon>Bacteria</taxon>
        <taxon>Bacillati</taxon>
        <taxon>Actinomycetota</taxon>
        <taxon>Actinomycetes</taxon>
        <taxon>Streptosporangiales</taxon>
        <taxon>Streptosporangiaceae</taxon>
        <taxon>Sphaerisporangium</taxon>
    </lineage>
</organism>
<reference evidence="3" key="1">
    <citation type="journal article" date="2019" name="Int. J. Syst. Evol. Microbiol.">
        <title>The Global Catalogue of Microorganisms (GCM) 10K type strain sequencing project: providing services to taxonomists for standard genome sequencing and annotation.</title>
        <authorList>
            <consortium name="The Broad Institute Genomics Platform"/>
            <consortium name="The Broad Institute Genome Sequencing Center for Infectious Disease"/>
            <person name="Wu L."/>
            <person name="Ma J."/>
        </authorList>
    </citation>
    <scope>NUCLEOTIDE SEQUENCE [LARGE SCALE GENOMIC DNA]</scope>
    <source>
        <strain evidence="3">CECT 7649</strain>
    </source>
</reference>
<feature type="region of interest" description="Disordered" evidence="1">
    <location>
        <begin position="754"/>
        <end position="775"/>
    </location>
</feature>
<dbReference type="Proteomes" id="UP001596496">
    <property type="component" value="Unassembled WGS sequence"/>
</dbReference>
<evidence type="ECO:0000256" key="1">
    <source>
        <dbReference type="SAM" id="MobiDB-lite"/>
    </source>
</evidence>
<keyword evidence="3" id="KW-1185">Reference proteome</keyword>
<protein>
    <submittedName>
        <fullName evidence="2">Uncharacterized protein</fullName>
    </submittedName>
</protein>
<accession>A0ABW2PED3</accession>